<protein>
    <recommendedName>
        <fullName evidence="2">CN hydrolase domain-containing protein</fullName>
    </recommendedName>
</protein>
<keyword evidence="4" id="KW-1185">Reference proteome</keyword>
<dbReference type="AlphaFoldDB" id="A0A9W9D7T8"/>
<dbReference type="EMBL" id="JAPEVA010000024">
    <property type="protein sequence ID" value="KAJ4406906.1"/>
    <property type="molecule type" value="Genomic_DNA"/>
</dbReference>
<name>A0A9W9D7T8_9PLEO</name>
<dbReference type="InterPro" id="IPR044149">
    <property type="entry name" value="Nitrilases_CHs"/>
</dbReference>
<dbReference type="PANTHER" id="PTHR46044">
    <property type="entry name" value="NITRILASE"/>
    <property type="match status" value="1"/>
</dbReference>
<evidence type="ECO:0000313" key="4">
    <source>
        <dbReference type="Proteomes" id="UP001140510"/>
    </source>
</evidence>
<evidence type="ECO:0000256" key="1">
    <source>
        <dbReference type="ARBA" id="ARBA00008129"/>
    </source>
</evidence>
<dbReference type="InterPro" id="IPR003010">
    <property type="entry name" value="C-N_Hydrolase"/>
</dbReference>
<organism evidence="3 4">
    <name type="scientific">Didymella pomorum</name>
    <dbReference type="NCBI Taxonomy" id="749634"/>
    <lineage>
        <taxon>Eukaryota</taxon>
        <taxon>Fungi</taxon>
        <taxon>Dikarya</taxon>
        <taxon>Ascomycota</taxon>
        <taxon>Pezizomycotina</taxon>
        <taxon>Dothideomycetes</taxon>
        <taxon>Pleosporomycetidae</taxon>
        <taxon>Pleosporales</taxon>
        <taxon>Pleosporineae</taxon>
        <taxon>Didymellaceae</taxon>
        <taxon>Didymella</taxon>
    </lineage>
</organism>
<dbReference type="InterPro" id="IPR036526">
    <property type="entry name" value="C-N_Hydrolase_sf"/>
</dbReference>
<dbReference type="OrthoDB" id="10250282at2759"/>
<evidence type="ECO:0000259" key="2">
    <source>
        <dbReference type="PROSITE" id="PS50263"/>
    </source>
</evidence>
<evidence type="ECO:0000313" key="3">
    <source>
        <dbReference type="EMBL" id="KAJ4406906.1"/>
    </source>
</evidence>
<comment type="caution">
    <text evidence="3">The sequence shown here is derived from an EMBL/GenBank/DDBJ whole genome shotgun (WGS) entry which is preliminary data.</text>
</comment>
<reference evidence="3" key="1">
    <citation type="submission" date="2022-10" db="EMBL/GenBank/DDBJ databases">
        <title>Tapping the CABI collections for fungal endophytes: first genome assemblies for Collariella, Neodidymelliopsis, Ascochyta clinopodiicola, Didymella pomorum, Didymosphaeria variabile, Neocosmospora piperis and Neocucurbitaria cava.</title>
        <authorList>
            <person name="Hill R."/>
        </authorList>
    </citation>
    <scope>NUCLEOTIDE SEQUENCE</scope>
    <source>
        <strain evidence="3">IMI 355091</strain>
    </source>
</reference>
<feature type="domain" description="CN hydrolase" evidence="2">
    <location>
        <begin position="8"/>
        <end position="285"/>
    </location>
</feature>
<dbReference type="SUPFAM" id="SSF56317">
    <property type="entry name" value="Carbon-nitrogen hydrolase"/>
    <property type="match status" value="1"/>
</dbReference>
<dbReference type="Proteomes" id="UP001140510">
    <property type="component" value="Unassembled WGS sequence"/>
</dbReference>
<dbReference type="FunFam" id="3.60.110.10:FF:000042">
    <property type="entry name" value="Carbon-nitrogen hydrolase"/>
    <property type="match status" value="1"/>
</dbReference>
<proteinExistence type="inferred from homology"/>
<gene>
    <name evidence="3" type="ORF">N0V91_004338</name>
</gene>
<dbReference type="GO" id="GO:0003824">
    <property type="term" value="F:catalytic activity"/>
    <property type="evidence" value="ECO:0007669"/>
    <property type="project" value="InterPro"/>
</dbReference>
<sequence length="343" mass="37699">MATKQTKFKVAAAHAAPVFMNKAATIRKTVALIEQAAENDIKLLVFPETFIPGYPYWAECYAPLKQVGALAKYAEESVVVEPNGEDVGAIQDACRRTGVAINLGISERVANGHTLFNSQVIIDSDGTILGVHRKLQPTYVERYIWAQGNGSSLRNWPLSLGYNLGGLACWEHTMNGARQALLTQNQHIHAGAWPALSTMAGFEQVADAQIEALMKTHALTAQVFVITASNYVDDTCLKWMEENLGPQDLVKAGGGWSSIIAPFCNYIAGPHVGGEEKLVQGEIDFAQLGAVKVWIDAAGHYQRPEILHFGFDARPHWADEKVDRFKTRPEEMKAKEEPKDQAQ</sequence>
<comment type="similarity">
    <text evidence="1">Belongs to the carbon-nitrogen hydrolase superfamily. Nitrilase family.</text>
</comment>
<dbReference type="Pfam" id="PF00795">
    <property type="entry name" value="CN_hydrolase"/>
    <property type="match status" value="1"/>
</dbReference>
<dbReference type="CDD" id="cd07564">
    <property type="entry name" value="nitrilases_CHs"/>
    <property type="match status" value="1"/>
</dbReference>
<accession>A0A9W9D7T8</accession>
<dbReference type="PROSITE" id="PS50263">
    <property type="entry name" value="CN_HYDROLASE"/>
    <property type="match status" value="1"/>
</dbReference>
<dbReference type="Gene3D" id="3.60.110.10">
    <property type="entry name" value="Carbon-nitrogen hydrolase"/>
    <property type="match status" value="1"/>
</dbReference>
<dbReference type="PANTHER" id="PTHR46044:SF1">
    <property type="entry name" value="CN HYDROLASE DOMAIN-CONTAINING PROTEIN"/>
    <property type="match status" value="1"/>
</dbReference>